<reference evidence="3" key="1">
    <citation type="journal article" date="2015" name="PLoS Genet.">
        <title>Genome Sequence and Transcriptome Analyses of Chrysochromulina tobin: Metabolic Tools for Enhanced Algal Fitness in the Prominent Order Prymnesiales (Haptophyceae).</title>
        <authorList>
            <person name="Hovde B.T."/>
            <person name="Deodato C.R."/>
            <person name="Hunsperger H.M."/>
            <person name="Ryken S.A."/>
            <person name="Yost W."/>
            <person name="Jha R.K."/>
            <person name="Patterson J."/>
            <person name="Monnat R.J. Jr."/>
            <person name="Barlow S.B."/>
            <person name="Starkenburg S.R."/>
            <person name="Cattolico R.A."/>
        </authorList>
    </citation>
    <scope>NUCLEOTIDE SEQUENCE</scope>
    <source>
        <strain evidence="3">CCMP291</strain>
    </source>
</reference>
<proteinExistence type="predicted"/>
<accession>A0A0M0JGZ6</accession>
<dbReference type="EMBL" id="JWZX01002916">
    <property type="protein sequence ID" value="KOO25886.1"/>
    <property type="molecule type" value="Genomic_DNA"/>
</dbReference>
<feature type="compositionally biased region" description="Low complexity" evidence="1">
    <location>
        <begin position="154"/>
        <end position="175"/>
    </location>
</feature>
<gene>
    <name evidence="2" type="ORF">Ctob_002214</name>
</gene>
<protein>
    <submittedName>
        <fullName evidence="2">Uncharacterized protein</fullName>
    </submittedName>
</protein>
<organism evidence="2 3">
    <name type="scientific">Chrysochromulina tobinii</name>
    <dbReference type="NCBI Taxonomy" id="1460289"/>
    <lineage>
        <taxon>Eukaryota</taxon>
        <taxon>Haptista</taxon>
        <taxon>Haptophyta</taxon>
        <taxon>Prymnesiophyceae</taxon>
        <taxon>Prymnesiales</taxon>
        <taxon>Chrysochromulinaceae</taxon>
        <taxon>Chrysochromulina</taxon>
    </lineage>
</organism>
<evidence type="ECO:0000256" key="1">
    <source>
        <dbReference type="SAM" id="MobiDB-lite"/>
    </source>
</evidence>
<feature type="non-terminal residue" evidence="2">
    <location>
        <position position="1"/>
    </location>
</feature>
<evidence type="ECO:0000313" key="2">
    <source>
        <dbReference type="EMBL" id="KOO25886.1"/>
    </source>
</evidence>
<feature type="region of interest" description="Disordered" evidence="1">
    <location>
        <begin position="133"/>
        <end position="261"/>
    </location>
</feature>
<comment type="caution">
    <text evidence="2">The sequence shown here is derived from an EMBL/GenBank/DDBJ whole genome shotgun (WGS) entry which is preliminary data.</text>
</comment>
<evidence type="ECO:0000313" key="3">
    <source>
        <dbReference type="Proteomes" id="UP000037460"/>
    </source>
</evidence>
<name>A0A0M0JGZ6_9EUKA</name>
<dbReference type="Proteomes" id="UP000037460">
    <property type="component" value="Unassembled WGS sequence"/>
</dbReference>
<dbReference type="AlphaFoldDB" id="A0A0M0JGZ6"/>
<keyword evidence="3" id="KW-1185">Reference proteome</keyword>
<sequence>GAHHGAPAGAAEHASAVASAEKDLVVVGLHGVSRKQAVGMRLRIYYNEEGVPVPYGGVVESVDTKRGLKVLLDGYSKREWVTDEDEWEWDYPPTAGPAVGLPGGGPRPIEAVLGTALFRDVLTRLLKSAATCEGAAKGELPPAPPSKGKRAASGAPKGAADGTAAAPADESGAAPPEKKPRKRPAPKTAPNAEDPGAVVSAREAIDEIGDETGQRRMTKLANGGPGDLSNAHDSAPSGPSAKPPGGGSTRKRKVEAEDAKP</sequence>